<dbReference type="InterPro" id="IPR017080">
    <property type="entry name" value="UCP036990_CBS_BON"/>
</dbReference>
<dbReference type="SUPFAM" id="SSF54631">
    <property type="entry name" value="CBS-domain pair"/>
    <property type="match status" value="1"/>
</dbReference>
<dbReference type="EMBL" id="CP015866">
    <property type="protein sequence ID" value="ANJ06219.1"/>
    <property type="molecule type" value="Genomic_DNA"/>
</dbReference>
<proteinExistence type="predicted"/>
<accession>A0A191UU25</accession>
<keyword evidence="1" id="KW-0129">CBS domain</keyword>
<reference evidence="2 3" key="1">
    <citation type="submission" date="2016-05" db="EMBL/GenBank/DDBJ databases">
        <title>Non-Contiguous Finished Genome Sequence of Streptomyces parvulus 2297 Integrated Site-Specifically with Actinophage R4.</title>
        <authorList>
            <person name="Nishizawa T."/>
            <person name="Miura T."/>
            <person name="Harada C."/>
            <person name="Guo Y."/>
            <person name="Narisawa K."/>
            <person name="Ohta H."/>
            <person name="Takahashi H."/>
            <person name="Shirai M."/>
        </authorList>
    </citation>
    <scope>NUCLEOTIDE SEQUENCE [LARGE SCALE GENOMIC DNA]</scope>
    <source>
        <strain evidence="2 3">2297</strain>
    </source>
</reference>
<name>A0A191UU25_9ACTN</name>
<dbReference type="Pfam" id="PF04972">
    <property type="entry name" value="BON"/>
    <property type="match status" value="1"/>
</dbReference>
<dbReference type="PROSITE" id="PS50914">
    <property type="entry name" value="BON"/>
    <property type="match status" value="1"/>
</dbReference>
<dbReference type="GeneID" id="91304030"/>
<dbReference type="PROSITE" id="PS51371">
    <property type="entry name" value="CBS"/>
    <property type="match status" value="2"/>
</dbReference>
<dbReference type="Pfam" id="PF00571">
    <property type="entry name" value="CBS"/>
    <property type="match status" value="2"/>
</dbReference>
<dbReference type="InterPro" id="IPR051257">
    <property type="entry name" value="Diverse_CBS-Domain"/>
</dbReference>
<dbReference type="SMART" id="SM00116">
    <property type="entry name" value="CBS"/>
    <property type="match status" value="2"/>
</dbReference>
<dbReference type="InterPro" id="IPR007055">
    <property type="entry name" value="BON_dom"/>
</dbReference>
<dbReference type="KEGG" id="spav:Spa2297_03990"/>
<dbReference type="PANTHER" id="PTHR43080">
    <property type="entry name" value="CBS DOMAIN-CONTAINING PROTEIN CBSX3, MITOCHONDRIAL"/>
    <property type="match status" value="1"/>
</dbReference>
<dbReference type="AlphaFoldDB" id="A0A191UU25"/>
<evidence type="ECO:0000313" key="2">
    <source>
        <dbReference type="EMBL" id="ANJ06219.1"/>
    </source>
</evidence>
<gene>
    <name evidence="2" type="ORF">Spa2297_03990</name>
</gene>
<sequence length="223" mass="23710">MQHRTVGDLMTRGVIQVHRNASLKEIAVLLADNDVTAVPVVDDLRHPMGVVSEADLVVRIAERPDPAGPVVYAAPTRTDGTAGDDVTAEALMTAPAECARPEWTVVEAARAMESAGVKRLPVVDEAGRLVGIVSRGDLLRVFLRRDGALREEISRDLLVRTLGLAPTSLTVEVADGRVTLKGRVDSTELVPVIERLCLGVDGVVSVDTEIVSRSGEPVDEGIG</sequence>
<dbReference type="CDD" id="cd04586">
    <property type="entry name" value="CBS_pair_BON_assoc"/>
    <property type="match status" value="1"/>
</dbReference>
<dbReference type="PIRSF" id="PIRSF036990">
    <property type="entry name" value="UCP036990_CBS_BON"/>
    <property type="match status" value="1"/>
</dbReference>
<evidence type="ECO:0000256" key="1">
    <source>
        <dbReference type="ARBA" id="ARBA00023122"/>
    </source>
</evidence>
<dbReference type="Gene3D" id="3.10.580.10">
    <property type="entry name" value="CBS-domain"/>
    <property type="match status" value="1"/>
</dbReference>
<dbReference type="RefSeq" id="WP_064726613.1">
    <property type="nucleotide sequence ID" value="NZ_BMRX01000003.1"/>
</dbReference>
<evidence type="ECO:0000313" key="3">
    <source>
        <dbReference type="Proteomes" id="UP000078468"/>
    </source>
</evidence>
<dbReference type="PANTHER" id="PTHR43080:SF29">
    <property type="entry name" value="OS02G0818000 PROTEIN"/>
    <property type="match status" value="1"/>
</dbReference>
<dbReference type="InterPro" id="IPR046342">
    <property type="entry name" value="CBS_dom_sf"/>
</dbReference>
<dbReference type="InterPro" id="IPR000644">
    <property type="entry name" value="CBS_dom"/>
</dbReference>
<organism evidence="2 3">
    <name type="scientific">Streptomyces parvulus</name>
    <dbReference type="NCBI Taxonomy" id="146923"/>
    <lineage>
        <taxon>Bacteria</taxon>
        <taxon>Bacillati</taxon>
        <taxon>Actinomycetota</taxon>
        <taxon>Actinomycetes</taxon>
        <taxon>Kitasatosporales</taxon>
        <taxon>Streptomycetaceae</taxon>
        <taxon>Streptomyces</taxon>
    </lineage>
</organism>
<dbReference type="Proteomes" id="UP000078468">
    <property type="component" value="Chromosome"/>
</dbReference>
<protein>
    <submittedName>
        <fullName evidence="2">Inosine-5'-monophosphate dehydrogenase</fullName>
    </submittedName>
</protein>
<dbReference type="Gene3D" id="3.30.1340.30">
    <property type="match status" value="1"/>
</dbReference>